<dbReference type="RefSeq" id="XP_034249720.1">
    <property type="nucleotide sequence ID" value="XM_034393829.1"/>
</dbReference>
<reference evidence="4" key="1">
    <citation type="submission" date="2025-08" db="UniProtKB">
        <authorList>
            <consortium name="RefSeq"/>
        </authorList>
    </citation>
    <scope>IDENTIFICATION</scope>
    <source>
        <tissue evidence="4">Total insect</tissue>
    </source>
</reference>
<proteinExistence type="predicted"/>
<keyword evidence="3" id="KW-1185">Reference proteome</keyword>
<dbReference type="InParanoid" id="A0A6P8ZX73"/>
<evidence type="ECO:0000256" key="1">
    <source>
        <dbReference type="PROSITE-ProRule" id="PRU00042"/>
    </source>
</evidence>
<evidence type="ECO:0000259" key="2">
    <source>
        <dbReference type="PROSITE" id="PS50157"/>
    </source>
</evidence>
<name>A0A6P8ZX73_THRPL</name>
<evidence type="ECO:0000313" key="4">
    <source>
        <dbReference type="RefSeq" id="XP_034249720.1"/>
    </source>
</evidence>
<dbReference type="GO" id="GO:0008270">
    <property type="term" value="F:zinc ion binding"/>
    <property type="evidence" value="ECO:0007669"/>
    <property type="project" value="UniProtKB-KW"/>
</dbReference>
<gene>
    <name evidence="4" type="primary">LOC117650408</name>
</gene>
<dbReference type="Gene3D" id="3.30.160.60">
    <property type="entry name" value="Classic Zinc Finger"/>
    <property type="match status" value="1"/>
</dbReference>
<dbReference type="InterPro" id="IPR036236">
    <property type="entry name" value="Znf_C2H2_sf"/>
</dbReference>
<dbReference type="AlphaFoldDB" id="A0A6P8ZX73"/>
<protein>
    <submittedName>
        <fullName evidence="4">Zinc finger protein 77-like</fullName>
    </submittedName>
</protein>
<feature type="domain" description="C2H2-type" evidence="2">
    <location>
        <begin position="32"/>
        <end position="59"/>
    </location>
</feature>
<keyword evidence="1" id="KW-0863">Zinc-finger</keyword>
<dbReference type="InterPro" id="IPR013087">
    <property type="entry name" value="Znf_C2H2_type"/>
</dbReference>
<dbReference type="SUPFAM" id="SSF57667">
    <property type="entry name" value="beta-beta-alpha zinc fingers"/>
    <property type="match status" value="1"/>
</dbReference>
<dbReference type="Proteomes" id="UP000515158">
    <property type="component" value="Unplaced"/>
</dbReference>
<dbReference type="PROSITE" id="PS50157">
    <property type="entry name" value="ZINC_FINGER_C2H2_2"/>
    <property type="match status" value="1"/>
</dbReference>
<evidence type="ECO:0000313" key="3">
    <source>
        <dbReference type="Proteomes" id="UP000515158"/>
    </source>
</evidence>
<dbReference type="PROSITE" id="PS00028">
    <property type="entry name" value="ZINC_FINGER_C2H2_1"/>
    <property type="match status" value="1"/>
</dbReference>
<dbReference type="KEGG" id="tpal:117650408"/>
<keyword evidence="1" id="KW-0479">Metal-binding</keyword>
<accession>A0A6P8ZX73</accession>
<dbReference type="FunFam" id="3.30.160.60:FF:001818">
    <property type="entry name" value="GDNF-inducible zinc finger protein 1 isoform X1"/>
    <property type="match status" value="1"/>
</dbReference>
<organism evidence="4">
    <name type="scientific">Thrips palmi</name>
    <name type="common">Melon thrips</name>
    <dbReference type="NCBI Taxonomy" id="161013"/>
    <lineage>
        <taxon>Eukaryota</taxon>
        <taxon>Metazoa</taxon>
        <taxon>Ecdysozoa</taxon>
        <taxon>Arthropoda</taxon>
        <taxon>Hexapoda</taxon>
        <taxon>Insecta</taxon>
        <taxon>Pterygota</taxon>
        <taxon>Neoptera</taxon>
        <taxon>Paraneoptera</taxon>
        <taxon>Thysanoptera</taxon>
        <taxon>Terebrantia</taxon>
        <taxon>Thripoidea</taxon>
        <taxon>Thripidae</taxon>
        <taxon>Thrips</taxon>
    </lineage>
</organism>
<sequence length="142" mass="15544">MLAYLESGGVHGSATVTAVAACPTSGPPSCPTSCPVCGKKLSSKAALTGHLRTHTGELFAEPQHYLENVSPTGTCKRRICRSCYKTICKEYGREYARRRTPRVLTICKWCPGSPFMCAKCFQEHHILPDQMKSVVLGQLKLN</sequence>
<keyword evidence="1" id="KW-0862">Zinc</keyword>
<dbReference type="SMART" id="SM00355">
    <property type="entry name" value="ZnF_C2H2"/>
    <property type="match status" value="1"/>
</dbReference>
<dbReference type="GeneID" id="117650408"/>